<feature type="transmembrane region" description="Helical" evidence="8">
    <location>
        <begin position="214"/>
        <end position="236"/>
    </location>
</feature>
<proteinExistence type="inferred from homology"/>
<keyword evidence="12" id="KW-1185">Reference proteome</keyword>
<dbReference type="GO" id="GO:0005524">
    <property type="term" value="F:ATP binding"/>
    <property type="evidence" value="ECO:0007669"/>
    <property type="project" value="UniProtKB-KW"/>
</dbReference>
<evidence type="ECO:0000259" key="9">
    <source>
        <dbReference type="PROSITE" id="PS50893"/>
    </source>
</evidence>
<dbReference type="EMBL" id="CALLCH030000013">
    <property type="protein sequence ID" value="CAI4215843.1"/>
    <property type="molecule type" value="Genomic_DNA"/>
</dbReference>
<evidence type="ECO:0000313" key="12">
    <source>
        <dbReference type="Proteomes" id="UP000838763"/>
    </source>
</evidence>
<evidence type="ECO:0000256" key="6">
    <source>
        <dbReference type="ARBA" id="ARBA00022989"/>
    </source>
</evidence>
<dbReference type="Gene3D" id="3.40.50.300">
    <property type="entry name" value="P-loop containing nucleotide triphosphate hydrolases"/>
    <property type="match status" value="3"/>
</dbReference>
<comment type="similarity">
    <text evidence="2">Belongs to the ABC transporter superfamily. ABCB family. Multidrug resistance exporter (TC 3.A.1.201) subfamily.</text>
</comment>
<evidence type="ECO:0000256" key="5">
    <source>
        <dbReference type="ARBA" id="ARBA00022840"/>
    </source>
</evidence>
<evidence type="ECO:0000256" key="7">
    <source>
        <dbReference type="ARBA" id="ARBA00023136"/>
    </source>
</evidence>
<evidence type="ECO:0000256" key="1">
    <source>
        <dbReference type="ARBA" id="ARBA00004141"/>
    </source>
</evidence>
<dbReference type="FunFam" id="3.40.50.300:FF:000913">
    <property type="entry name" value="ABC multidrug transporter SitT"/>
    <property type="match status" value="1"/>
</dbReference>
<gene>
    <name evidence="11" type="ORF">PPNO1_LOCUS5518</name>
</gene>
<dbReference type="Pfam" id="PF00664">
    <property type="entry name" value="ABC_membrane"/>
    <property type="match status" value="1"/>
</dbReference>
<evidence type="ECO:0000313" key="11">
    <source>
        <dbReference type="EMBL" id="CAI4215843.1"/>
    </source>
</evidence>
<dbReference type="Proteomes" id="UP000838763">
    <property type="component" value="Unassembled WGS sequence"/>
</dbReference>
<dbReference type="InterPro" id="IPR011527">
    <property type="entry name" value="ABC1_TM_dom"/>
</dbReference>
<keyword evidence="4" id="KW-0547">Nucleotide-binding</keyword>
<organism evidence="11 12">
    <name type="scientific">Parascedosporium putredinis</name>
    <dbReference type="NCBI Taxonomy" id="1442378"/>
    <lineage>
        <taxon>Eukaryota</taxon>
        <taxon>Fungi</taxon>
        <taxon>Dikarya</taxon>
        <taxon>Ascomycota</taxon>
        <taxon>Pezizomycotina</taxon>
        <taxon>Sordariomycetes</taxon>
        <taxon>Hypocreomycetidae</taxon>
        <taxon>Microascales</taxon>
        <taxon>Microascaceae</taxon>
        <taxon>Parascedosporium</taxon>
    </lineage>
</organism>
<dbReference type="GO" id="GO:0005743">
    <property type="term" value="C:mitochondrial inner membrane"/>
    <property type="evidence" value="ECO:0007669"/>
    <property type="project" value="TreeGrafter"/>
</dbReference>
<dbReference type="CDD" id="cd18578">
    <property type="entry name" value="ABC_6TM_Pgp_ABCB1_D2_like"/>
    <property type="match status" value="1"/>
</dbReference>
<dbReference type="SMART" id="SM00382">
    <property type="entry name" value="AAA"/>
    <property type="match status" value="1"/>
</dbReference>
<feature type="transmembrane region" description="Helical" evidence="8">
    <location>
        <begin position="291"/>
        <end position="309"/>
    </location>
</feature>
<dbReference type="SUPFAM" id="SSF52540">
    <property type="entry name" value="P-loop containing nucleoside triphosphate hydrolases"/>
    <property type="match status" value="2"/>
</dbReference>
<keyword evidence="7 8" id="KW-0472">Membrane</keyword>
<keyword evidence="5" id="KW-0067">ATP-binding</keyword>
<dbReference type="InterPro" id="IPR027417">
    <property type="entry name" value="P-loop_NTPase"/>
</dbReference>
<dbReference type="GO" id="GO:0015421">
    <property type="term" value="F:ABC-type oligopeptide transporter activity"/>
    <property type="evidence" value="ECO:0007669"/>
    <property type="project" value="TreeGrafter"/>
</dbReference>
<evidence type="ECO:0000256" key="2">
    <source>
        <dbReference type="ARBA" id="ARBA00007577"/>
    </source>
</evidence>
<name>A0A9P1H5C2_9PEZI</name>
<comment type="subcellular location">
    <subcellularLocation>
        <location evidence="1">Membrane</location>
        <topology evidence="1">Multi-pass membrane protein</topology>
    </subcellularLocation>
</comment>
<reference evidence="11" key="1">
    <citation type="submission" date="2022-11" db="EMBL/GenBank/DDBJ databases">
        <authorList>
            <person name="Scott C."/>
            <person name="Bruce N."/>
        </authorList>
    </citation>
    <scope>NUCLEOTIDE SEQUENCE</scope>
</reference>
<dbReference type="Gene3D" id="1.20.1560.10">
    <property type="entry name" value="ABC transporter type 1, transmembrane domain"/>
    <property type="match status" value="1"/>
</dbReference>
<dbReference type="GO" id="GO:0016887">
    <property type="term" value="F:ATP hydrolysis activity"/>
    <property type="evidence" value="ECO:0007669"/>
    <property type="project" value="InterPro"/>
</dbReference>
<dbReference type="InterPro" id="IPR017871">
    <property type="entry name" value="ABC_transporter-like_CS"/>
</dbReference>
<protein>
    <submittedName>
        <fullName evidence="11">Uncharacterized protein</fullName>
    </submittedName>
</protein>
<keyword evidence="3 8" id="KW-0812">Transmembrane</keyword>
<dbReference type="InterPro" id="IPR039421">
    <property type="entry name" value="Type_1_exporter"/>
</dbReference>
<dbReference type="PROSITE" id="PS00211">
    <property type="entry name" value="ABC_TRANSPORTER_1"/>
    <property type="match status" value="1"/>
</dbReference>
<dbReference type="AlphaFoldDB" id="A0A9P1H5C2"/>
<feature type="domain" description="ABC transmembrane type-1" evidence="10">
    <location>
        <begin position="170"/>
        <end position="447"/>
    </location>
</feature>
<dbReference type="InterPro" id="IPR003593">
    <property type="entry name" value="AAA+_ATPase"/>
</dbReference>
<dbReference type="PANTHER" id="PTHR43394:SF1">
    <property type="entry name" value="ATP-BINDING CASSETTE SUB-FAMILY B MEMBER 10, MITOCHONDRIAL"/>
    <property type="match status" value="1"/>
</dbReference>
<dbReference type="PROSITE" id="PS50929">
    <property type="entry name" value="ABC_TM1F"/>
    <property type="match status" value="1"/>
</dbReference>
<feature type="transmembrane region" description="Helical" evidence="8">
    <location>
        <begin position="315"/>
        <end position="333"/>
    </location>
</feature>
<keyword evidence="6 8" id="KW-1133">Transmembrane helix</keyword>
<accession>A0A9P1H5C2</accession>
<dbReference type="GO" id="GO:0090374">
    <property type="term" value="P:oligopeptide export from mitochondrion"/>
    <property type="evidence" value="ECO:0007669"/>
    <property type="project" value="TreeGrafter"/>
</dbReference>
<dbReference type="SUPFAM" id="SSF90123">
    <property type="entry name" value="ABC transporter transmembrane region"/>
    <property type="match status" value="1"/>
</dbReference>
<evidence type="ECO:0000256" key="8">
    <source>
        <dbReference type="SAM" id="Phobius"/>
    </source>
</evidence>
<dbReference type="Pfam" id="PF00005">
    <property type="entry name" value="ABC_tran"/>
    <property type="match status" value="2"/>
</dbReference>
<dbReference type="OrthoDB" id="416786at2759"/>
<sequence>MKWWRSQIGLVQQEPFLFNDTIYKNISFGLVGTQWENESEEKKRELVKVACKESFADEFIDRLPDGYDTQVGDSGIKLSGGQRQRLAIARSIISQPKILILDEATSAIDVRVDEDFIHDRDIAVPLEDSKSFSDIDNIPVEPEVKWKDKNLFTGFGRLLYEQRSRFPLYAIALVFAAGASVAVPLQAYFFAHVIAVFETPREQLLSDSVFWSKMWTILAAGVGFSYFMIVAVATNVDAFIATVYRQEYFGSILQQKISFFDQEDNSTGQLTARVATDPDALKQLLGINMSMPLIGIFSLIGALAISFYYGWKLALVALCVIVPFDVLAGFYRIRYEMQLTHINEAVLSESAKFSTEAISAFRTVSSLVMEESICDRYEKLLYSHVMAAYKKVRWTSIVFAFSDSVNLGCQALILWYGGRLLSTGEYGPIPFFITYMAIIQGAESAGQWLSFGANAAQASEAANRILSVRGSQSRDDVTTQESVPDTTGGVKIQFDNVFFKYPTRDLFVFKGLNLTVEKGQYAALVGASGSGKTSTNVHEYRKLLSLVAQEPYLFSGSIRENILLGVNEAEITDEQLHQCCRDANIHDFIVSLPDGYATNVGSKGVSLSGGQKQRISIARALIRNPQVLLLDEATSSLDSESEKLVQASFEKASKNRTTIVVAHRLATIQNADIIYVLGGGEVLEKGSHAELLRQKGAYWSMFQCQNQALDL</sequence>
<dbReference type="PANTHER" id="PTHR43394">
    <property type="entry name" value="ATP-DEPENDENT PERMEASE MDL1, MITOCHONDRIAL"/>
    <property type="match status" value="1"/>
</dbReference>
<evidence type="ECO:0000256" key="3">
    <source>
        <dbReference type="ARBA" id="ARBA00022692"/>
    </source>
</evidence>
<feature type="domain" description="ABC transporter" evidence="9">
    <location>
        <begin position="492"/>
        <end position="704"/>
    </location>
</feature>
<feature type="transmembrane region" description="Helical" evidence="8">
    <location>
        <begin position="166"/>
        <end position="194"/>
    </location>
</feature>
<evidence type="ECO:0000256" key="4">
    <source>
        <dbReference type="ARBA" id="ARBA00022741"/>
    </source>
</evidence>
<comment type="caution">
    <text evidence="11">The sequence shown here is derived from an EMBL/GenBank/DDBJ whole genome shotgun (WGS) entry which is preliminary data.</text>
</comment>
<evidence type="ECO:0000259" key="10">
    <source>
        <dbReference type="PROSITE" id="PS50929"/>
    </source>
</evidence>
<dbReference type="InterPro" id="IPR036640">
    <property type="entry name" value="ABC1_TM_sf"/>
</dbReference>
<dbReference type="InterPro" id="IPR003439">
    <property type="entry name" value="ABC_transporter-like_ATP-bd"/>
</dbReference>
<dbReference type="PROSITE" id="PS50893">
    <property type="entry name" value="ABC_TRANSPORTER_2"/>
    <property type="match status" value="1"/>
</dbReference>